<dbReference type="EMBL" id="QAOG01000002">
    <property type="protein sequence ID" value="PTQ61488.1"/>
    <property type="molecule type" value="Genomic_DNA"/>
</dbReference>
<keyword evidence="1" id="KW-1133">Transmembrane helix</keyword>
<organism evidence="2 4">
    <name type="scientific">Sphingomonas aurantiaca</name>
    <dbReference type="NCBI Taxonomy" id="185949"/>
    <lineage>
        <taxon>Bacteria</taxon>
        <taxon>Pseudomonadati</taxon>
        <taxon>Pseudomonadota</taxon>
        <taxon>Alphaproteobacteria</taxon>
        <taxon>Sphingomonadales</taxon>
        <taxon>Sphingomonadaceae</taxon>
        <taxon>Sphingomonas</taxon>
    </lineage>
</organism>
<dbReference type="EMBL" id="CABVLI010000043">
    <property type="protein sequence ID" value="VVT24009.1"/>
    <property type="molecule type" value="Genomic_DNA"/>
</dbReference>
<dbReference type="AlphaFoldDB" id="A0A2T5GQE3"/>
<keyword evidence="1" id="KW-0812">Transmembrane</keyword>
<evidence type="ECO:0000313" key="2">
    <source>
        <dbReference type="EMBL" id="PTQ61488.1"/>
    </source>
</evidence>
<dbReference type="Proteomes" id="UP000326857">
    <property type="component" value="Unassembled WGS sequence"/>
</dbReference>
<keyword evidence="1" id="KW-0472">Membrane</keyword>
<feature type="transmembrane region" description="Helical" evidence="1">
    <location>
        <begin position="12"/>
        <end position="34"/>
    </location>
</feature>
<dbReference type="RefSeq" id="WP_167398801.1">
    <property type="nucleotide sequence ID" value="NZ_JASPFP010000001.1"/>
</dbReference>
<proteinExistence type="predicted"/>
<reference evidence="3 5" key="2">
    <citation type="submission" date="2019-09" db="EMBL/GenBank/DDBJ databases">
        <authorList>
            <person name="Dittami M. S."/>
        </authorList>
    </citation>
    <scope>NUCLEOTIDE SEQUENCE [LARGE SCALE GENOMIC DNA]</scope>
    <source>
        <strain evidence="3">SPHINGO391</strain>
    </source>
</reference>
<evidence type="ECO:0000313" key="5">
    <source>
        <dbReference type="Proteomes" id="UP000326857"/>
    </source>
</evidence>
<protein>
    <submittedName>
        <fullName evidence="2">Uncharacterized protein</fullName>
    </submittedName>
</protein>
<dbReference type="Proteomes" id="UP000244189">
    <property type="component" value="Unassembled WGS sequence"/>
</dbReference>
<gene>
    <name evidence="2" type="ORF">C8J26_1823</name>
    <name evidence="3" type="ORF">SPHINGO391_480045</name>
</gene>
<accession>A0A2T5GQE3</accession>
<keyword evidence="4" id="KW-1185">Reference proteome</keyword>
<name>A0A2T5GQE3_9SPHN</name>
<sequence>MRLINIDWTSDSAIFLITMFAVIATTLIMLEKLFPKKRDKRRRAARHLHEIID</sequence>
<reference evidence="2 4" key="1">
    <citation type="submission" date="2018-04" db="EMBL/GenBank/DDBJ databases">
        <title>Genomic Encyclopedia of Type Strains, Phase III (KMG-III): the genomes of soil and plant-associated and newly described type strains.</title>
        <authorList>
            <person name="Whitman W."/>
        </authorList>
    </citation>
    <scope>NUCLEOTIDE SEQUENCE [LARGE SCALE GENOMIC DNA]</scope>
    <source>
        <strain evidence="2 4">MA101b</strain>
    </source>
</reference>
<evidence type="ECO:0000313" key="4">
    <source>
        <dbReference type="Proteomes" id="UP000244189"/>
    </source>
</evidence>
<evidence type="ECO:0000256" key="1">
    <source>
        <dbReference type="SAM" id="Phobius"/>
    </source>
</evidence>
<accession>A0A5E7ZY99</accession>
<evidence type="ECO:0000313" key="3">
    <source>
        <dbReference type="EMBL" id="VVT24009.1"/>
    </source>
</evidence>